<dbReference type="Proteomes" id="UP000236551">
    <property type="component" value="Chromosome"/>
</dbReference>
<proteinExistence type="predicted"/>
<evidence type="ECO:0000313" key="3">
    <source>
        <dbReference type="Proteomes" id="UP000236551"/>
    </source>
</evidence>
<dbReference type="EMBL" id="CP024978">
    <property type="protein sequence ID" value="ATZ34464.1"/>
    <property type="molecule type" value="Genomic_DNA"/>
</dbReference>
<evidence type="ECO:0000313" key="1">
    <source>
        <dbReference type="EMBL" id="ATZ34404.1"/>
    </source>
</evidence>
<organism evidence="1 3">
    <name type="scientific">Escherichia coli</name>
    <dbReference type="NCBI Taxonomy" id="562"/>
    <lineage>
        <taxon>Bacteria</taxon>
        <taxon>Pseudomonadati</taxon>
        <taxon>Pseudomonadota</taxon>
        <taxon>Gammaproteobacteria</taxon>
        <taxon>Enterobacterales</taxon>
        <taxon>Enterobacteriaceae</taxon>
        <taxon>Escherichia</taxon>
    </lineage>
</organism>
<dbReference type="EMBL" id="CP024978">
    <property type="protein sequence ID" value="ATZ34404.1"/>
    <property type="molecule type" value="Genomic_DNA"/>
</dbReference>
<protein>
    <submittedName>
        <fullName evidence="1">Uncharacterized protein</fullName>
    </submittedName>
</protein>
<gene>
    <name evidence="1" type="ORF">CV83915_04128</name>
    <name evidence="2" type="ORF">CV83915_04188</name>
</gene>
<sequence length="41" mass="4732">MICALTELAECYPWYGFKKLFQLLLVRNPAPLMTSRALNQS</sequence>
<reference evidence="1 3" key="1">
    <citation type="submission" date="2017-11" db="EMBL/GenBank/DDBJ databases">
        <title>Escherichia coli CV839-15 Genome sequencing and assembly.</title>
        <authorList>
            <person name="Li Z."/>
            <person name="Song N."/>
            <person name="Li W."/>
            <person name="Philip H.R."/>
            <person name="Bu Z."/>
            <person name="Siguo L."/>
        </authorList>
    </citation>
    <scope>NUCLEOTIDE SEQUENCE [LARGE SCALE GENOMIC DNA]</scope>
    <source>
        <strain evidence="1 3">CV839-15</strain>
    </source>
</reference>
<accession>A0A2H4TXU8</accession>
<dbReference type="AlphaFoldDB" id="A0A2H4TXU8"/>
<name>A0A2H4TXU8_ECOLX</name>
<evidence type="ECO:0000313" key="2">
    <source>
        <dbReference type="EMBL" id="ATZ34464.1"/>
    </source>
</evidence>